<comment type="cofactor">
    <cofactor evidence="1 10">
        <name>Zn(2+)</name>
        <dbReference type="ChEBI" id="CHEBI:29105"/>
    </cofactor>
</comment>
<keyword evidence="7 9" id="KW-0862">Zinc</keyword>
<evidence type="ECO:0000313" key="11">
    <source>
        <dbReference type="EMBL" id="MBC8535514.1"/>
    </source>
</evidence>
<evidence type="ECO:0000256" key="6">
    <source>
        <dbReference type="ARBA" id="ARBA00022801"/>
    </source>
</evidence>
<dbReference type="SUPFAM" id="SSF101821">
    <property type="entry name" value="Aminopeptidase/glucanase lid domain"/>
    <property type="match status" value="1"/>
</dbReference>
<evidence type="ECO:0000256" key="8">
    <source>
        <dbReference type="ARBA" id="ARBA00023049"/>
    </source>
</evidence>
<evidence type="ECO:0000256" key="7">
    <source>
        <dbReference type="ARBA" id="ARBA00022833"/>
    </source>
</evidence>
<evidence type="ECO:0000313" key="12">
    <source>
        <dbReference type="Proteomes" id="UP000620366"/>
    </source>
</evidence>
<dbReference type="GO" id="GO:0006508">
    <property type="term" value="P:proteolysis"/>
    <property type="evidence" value="ECO:0007669"/>
    <property type="project" value="UniProtKB-KW"/>
</dbReference>
<dbReference type="AlphaFoldDB" id="A0A926DDV9"/>
<evidence type="ECO:0000256" key="10">
    <source>
        <dbReference type="RuleBase" id="RU004387"/>
    </source>
</evidence>
<dbReference type="GO" id="GO:0008237">
    <property type="term" value="F:metallopeptidase activity"/>
    <property type="evidence" value="ECO:0007669"/>
    <property type="project" value="UniProtKB-KW"/>
</dbReference>
<dbReference type="EMBL" id="JACRSP010000001">
    <property type="protein sequence ID" value="MBC8535514.1"/>
    <property type="molecule type" value="Genomic_DNA"/>
</dbReference>
<evidence type="ECO:0000256" key="4">
    <source>
        <dbReference type="ARBA" id="ARBA00022670"/>
    </source>
</evidence>
<keyword evidence="12" id="KW-1185">Reference proteome</keyword>
<evidence type="ECO:0000256" key="5">
    <source>
        <dbReference type="ARBA" id="ARBA00022723"/>
    </source>
</evidence>
<dbReference type="RefSeq" id="WP_249299241.1">
    <property type="nucleotide sequence ID" value="NZ_JACRSP010000001.1"/>
</dbReference>
<keyword evidence="5 9" id="KW-0479">Metal-binding</keyword>
<dbReference type="GO" id="GO:0005737">
    <property type="term" value="C:cytoplasm"/>
    <property type="evidence" value="ECO:0007669"/>
    <property type="project" value="UniProtKB-ARBA"/>
</dbReference>
<dbReference type="InterPro" id="IPR001948">
    <property type="entry name" value="Peptidase_M18"/>
</dbReference>
<keyword evidence="4 9" id="KW-0645">Protease</keyword>
<dbReference type="GO" id="GO:0004177">
    <property type="term" value="F:aminopeptidase activity"/>
    <property type="evidence" value="ECO:0007669"/>
    <property type="project" value="UniProtKB-KW"/>
</dbReference>
<dbReference type="GO" id="GO:0008270">
    <property type="term" value="F:zinc ion binding"/>
    <property type="evidence" value="ECO:0007669"/>
    <property type="project" value="InterPro"/>
</dbReference>
<comment type="caution">
    <text evidence="11">The sequence shown here is derived from an EMBL/GenBank/DDBJ whole genome shotgun (WGS) entry which is preliminary data.</text>
</comment>
<dbReference type="SUPFAM" id="SSF53187">
    <property type="entry name" value="Zn-dependent exopeptidases"/>
    <property type="match status" value="1"/>
</dbReference>
<keyword evidence="8 9" id="KW-0482">Metalloprotease</keyword>
<dbReference type="Gene3D" id="2.30.250.10">
    <property type="entry name" value="Aminopeptidase i, Domain 2"/>
    <property type="match status" value="1"/>
</dbReference>
<gene>
    <name evidence="11" type="ORF">H8695_02240</name>
</gene>
<protein>
    <recommendedName>
        <fullName evidence="10">M18 family aminopeptidase</fullName>
        <ecNumber evidence="10">3.4.11.-</ecNumber>
    </recommendedName>
</protein>
<dbReference type="PANTHER" id="PTHR28570:SF2">
    <property type="entry name" value="M18 FAMILY AMINOPEPTIDASE 1-RELATED"/>
    <property type="match status" value="1"/>
</dbReference>
<evidence type="ECO:0000256" key="1">
    <source>
        <dbReference type="ARBA" id="ARBA00001947"/>
    </source>
</evidence>
<dbReference type="Gene3D" id="3.40.630.10">
    <property type="entry name" value="Zn peptidases"/>
    <property type="match status" value="1"/>
</dbReference>
<reference evidence="11" key="1">
    <citation type="submission" date="2020-08" db="EMBL/GenBank/DDBJ databases">
        <title>Genome public.</title>
        <authorList>
            <person name="Liu C."/>
            <person name="Sun Q."/>
        </authorList>
    </citation>
    <scope>NUCLEOTIDE SEQUENCE</scope>
    <source>
        <strain evidence="11">BX7</strain>
    </source>
</reference>
<keyword evidence="3 9" id="KW-0031">Aminopeptidase</keyword>
<sequence>MTEKKTAGEQLAKTLFDTPENAYEALSEQEIDTVYAFSEGYRAFLNACKTEREAVVWFEKAAKEKGFTEFDRRATYHAGDKVYKTVAKKAIYLFVFGERTIDHGVKLAAAHIDAPRLDLKPRPFFEEEGVAFAKSHYYGGIKKYQWTAIPLALHGVVVRRDGTCVDVVIGENETDPVFTVTDLLPHLAKDQMTKNMAEGISGEALNVLIGSRPFLDDKASNRVKLNILKILNERYGVTERDFLSAELEIVPAFAARDVGLDRSFVGAYGQDDRVCAYGAAMGLLEVERPTFCTMCALVDKEETGSEGLTGMQSHTLQYLFSDIAAMQGVSLTAAYENSECFSADVTAAYDSNYPEVYEKQNSVFVNRGVGVAKYVGSRGKSGTSDANAEFFAKVASLLDENRVLWQVGELGKIDAGGGGTVAMYLANLGIETIDIGVPVLSMHAPFEVVSKTDVYMLKQACRAFFGQK</sequence>
<dbReference type="EC" id="3.4.11.-" evidence="10"/>
<dbReference type="Pfam" id="PF02127">
    <property type="entry name" value="Peptidase_M18"/>
    <property type="match status" value="1"/>
</dbReference>
<name>A0A926DDV9_9FIRM</name>
<comment type="similarity">
    <text evidence="2 9">Belongs to the peptidase M18 family.</text>
</comment>
<accession>A0A926DDV9</accession>
<dbReference type="PANTHER" id="PTHR28570">
    <property type="entry name" value="ASPARTYL AMINOPEPTIDASE"/>
    <property type="match status" value="1"/>
</dbReference>
<keyword evidence="6 9" id="KW-0378">Hydrolase</keyword>
<organism evidence="11 12">
    <name type="scientific">Feifania hominis</name>
    <dbReference type="NCBI Taxonomy" id="2763660"/>
    <lineage>
        <taxon>Bacteria</taxon>
        <taxon>Bacillati</taxon>
        <taxon>Bacillota</taxon>
        <taxon>Clostridia</taxon>
        <taxon>Eubacteriales</taxon>
        <taxon>Feifaniaceae</taxon>
        <taxon>Feifania</taxon>
    </lineage>
</organism>
<evidence type="ECO:0000256" key="2">
    <source>
        <dbReference type="ARBA" id="ARBA00008290"/>
    </source>
</evidence>
<dbReference type="InterPro" id="IPR023358">
    <property type="entry name" value="Peptidase_M18_dom2"/>
</dbReference>
<evidence type="ECO:0000256" key="3">
    <source>
        <dbReference type="ARBA" id="ARBA00022438"/>
    </source>
</evidence>
<evidence type="ECO:0000256" key="9">
    <source>
        <dbReference type="RuleBase" id="RU004386"/>
    </source>
</evidence>
<dbReference type="NCBIfam" id="NF002600">
    <property type="entry name" value="PRK02256.1"/>
    <property type="match status" value="1"/>
</dbReference>
<dbReference type="Proteomes" id="UP000620366">
    <property type="component" value="Unassembled WGS sequence"/>
</dbReference>
<dbReference type="PRINTS" id="PR00932">
    <property type="entry name" value="AMINO1PTASE"/>
</dbReference>
<proteinExistence type="inferred from homology"/>